<keyword evidence="3" id="KW-1185">Reference proteome</keyword>
<dbReference type="AlphaFoldDB" id="A0A0K6FXB0"/>
<dbReference type="EMBL" id="CYGV01001197">
    <property type="protein sequence ID" value="CUA70789.1"/>
    <property type="molecule type" value="Genomic_DNA"/>
</dbReference>
<feature type="compositionally biased region" description="Acidic residues" evidence="1">
    <location>
        <begin position="29"/>
        <end position="57"/>
    </location>
</feature>
<feature type="compositionally biased region" description="Acidic residues" evidence="1">
    <location>
        <begin position="1"/>
        <end position="12"/>
    </location>
</feature>
<organism evidence="2 3">
    <name type="scientific">Rhizoctonia solani</name>
    <dbReference type="NCBI Taxonomy" id="456999"/>
    <lineage>
        <taxon>Eukaryota</taxon>
        <taxon>Fungi</taxon>
        <taxon>Dikarya</taxon>
        <taxon>Basidiomycota</taxon>
        <taxon>Agaricomycotina</taxon>
        <taxon>Agaricomycetes</taxon>
        <taxon>Cantharellales</taxon>
        <taxon>Ceratobasidiaceae</taxon>
        <taxon>Rhizoctonia</taxon>
    </lineage>
</organism>
<evidence type="ECO:0000313" key="3">
    <source>
        <dbReference type="Proteomes" id="UP000044841"/>
    </source>
</evidence>
<name>A0A0K6FXB0_9AGAM</name>
<sequence length="166" mass="18432">METMEVEGEGEVGCEAAPWVTDEVAINTEPEETEEEEEDETTMDDPKEQEDEIDNEQGEPHSPIKHSPSKDMFKPQEEFIGFLLGRDIELDPDAESFLPASISVLPPSEPLLAPASIVTEKRAHTIQFAPDPSIPLFFLGGKNKIFCVIGENGRIPVLLKKIRKMG</sequence>
<protein>
    <submittedName>
        <fullName evidence="2">Uncharacterized protein</fullName>
    </submittedName>
</protein>
<reference evidence="2 3" key="1">
    <citation type="submission" date="2015-07" db="EMBL/GenBank/DDBJ databases">
        <authorList>
            <person name="Noorani M."/>
        </authorList>
    </citation>
    <scope>NUCLEOTIDE SEQUENCE [LARGE SCALE GENOMIC DNA]</scope>
    <source>
        <strain evidence="2">BBA 69670</strain>
    </source>
</reference>
<gene>
    <name evidence="2" type="ORF">RSOLAG22IIIB_09126</name>
</gene>
<feature type="region of interest" description="Disordered" evidence="1">
    <location>
        <begin position="1"/>
        <end position="71"/>
    </location>
</feature>
<accession>A0A0K6FXB0</accession>
<evidence type="ECO:0000313" key="2">
    <source>
        <dbReference type="EMBL" id="CUA70789.1"/>
    </source>
</evidence>
<evidence type="ECO:0000256" key="1">
    <source>
        <dbReference type="SAM" id="MobiDB-lite"/>
    </source>
</evidence>
<proteinExistence type="predicted"/>
<dbReference type="Proteomes" id="UP000044841">
    <property type="component" value="Unassembled WGS sequence"/>
</dbReference>